<evidence type="ECO:0000256" key="4">
    <source>
        <dbReference type="ARBA" id="ARBA00022759"/>
    </source>
</evidence>
<dbReference type="GO" id="GO:0005737">
    <property type="term" value="C:cytoplasm"/>
    <property type="evidence" value="ECO:0007669"/>
    <property type="project" value="UniProtKB-SubCell"/>
</dbReference>
<keyword evidence="5" id="KW-0378">Hydrolase</keyword>
<comment type="caution">
    <text evidence="6">The sequence shown here is derived from an EMBL/GenBank/DDBJ whole genome shotgun (WGS) entry which is preliminary data.</text>
</comment>
<reference evidence="6 7" key="1">
    <citation type="submission" date="2020-04" db="EMBL/GenBank/DDBJ databases">
        <title>Flammeovirga sp. SR4, a novel species isolated from seawater.</title>
        <authorList>
            <person name="Wang X."/>
        </authorList>
    </citation>
    <scope>NUCLEOTIDE SEQUENCE [LARGE SCALE GENOMIC DNA]</scope>
    <source>
        <strain evidence="6 7">ATCC 23126</strain>
    </source>
</reference>
<dbReference type="Gene3D" id="3.30.2170.10">
    <property type="entry name" value="archaeoglobus fulgidus dsm 4304 superfamily"/>
    <property type="match status" value="1"/>
</dbReference>
<accession>A0A7X9RYP0</accession>
<dbReference type="Proteomes" id="UP000576082">
    <property type="component" value="Unassembled WGS sequence"/>
</dbReference>
<dbReference type="PANTHER" id="PTHR28511:SF1">
    <property type="entry name" value="ENDONUCLEASE V"/>
    <property type="match status" value="1"/>
</dbReference>
<keyword evidence="2" id="KW-0963">Cytoplasm</keyword>
<evidence type="ECO:0000256" key="3">
    <source>
        <dbReference type="ARBA" id="ARBA00022722"/>
    </source>
</evidence>
<sequence length="230" mass="25613">MDTIKDKEQEELAKKIIIPSDDTPRLELGLEDAVCTMDVAYTDDCAFVSCDIMRGKTGEWVNTFVTIHPLPTTPYTSGYFAYYEGPLLVECLEQLALELKLKPALVIVDGHGIAHPRRFGIASWLGLKLNIPTIGCAKKPLIKYERELGTQKGSISPMLLEDEVVGVALRSNTGVKPIFISPGHLISIENTIHIIKKYHGEYRIFEPVRRADQAVRRASKGESGDFELIT</sequence>
<organism evidence="6 7">
    <name type="scientific">Flammeovirga aprica JL-4</name>
    <dbReference type="NCBI Taxonomy" id="694437"/>
    <lineage>
        <taxon>Bacteria</taxon>
        <taxon>Pseudomonadati</taxon>
        <taxon>Bacteroidota</taxon>
        <taxon>Cytophagia</taxon>
        <taxon>Cytophagales</taxon>
        <taxon>Flammeovirgaceae</taxon>
        <taxon>Flammeovirga</taxon>
    </lineage>
</organism>
<dbReference type="GO" id="GO:0016891">
    <property type="term" value="F:RNA endonuclease activity producing 5'-phosphomonoesters, hydrolytic mechanism"/>
    <property type="evidence" value="ECO:0007669"/>
    <property type="project" value="TreeGrafter"/>
</dbReference>
<proteinExistence type="predicted"/>
<evidence type="ECO:0000256" key="2">
    <source>
        <dbReference type="ARBA" id="ARBA00022490"/>
    </source>
</evidence>
<dbReference type="PANTHER" id="PTHR28511">
    <property type="entry name" value="ENDONUCLEASE V"/>
    <property type="match status" value="1"/>
</dbReference>
<keyword evidence="4 6" id="KW-0255">Endonuclease</keyword>
<evidence type="ECO:0000256" key="5">
    <source>
        <dbReference type="ARBA" id="ARBA00022801"/>
    </source>
</evidence>
<dbReference type="GO" id="GO:0043737">
    <property type="term" value="F:deoxyribonuclease V activity"/>
    <property type="evidence" value="ECO:0007669"/>
    <property type="project" value="TreeGrafter"/>
</dbReference>
<gene>
    <name evidence="6" type="ORF">HHU12_24260</name>
</gene>
<dbReference type="Pfam" id="PF04493">
    <property type="entry name" value="Endonuclease_5"/>
    <property type="match status" value="1"/>
</dbReference>
<dbReference type="AlphaFoldDB" id="A0A7X9RYP0"/>
<dbReference type="RefSeq" id="WP_169659328.1">
    <property type="nucleotide sequence ID" value="NZ_JABANE010000086.1"/>
</dbReference>
<comment type="subcellular location">
    <subcellularLocation>
        <location evidence="1">Cytoplasm</location>
    </subcellularLocation>
</comment>
<dbReference type="EMBL" id="JABANE010000086">
    <property type="protein sequence ID" value="NME71105.1"/>
    <property type="molecule type" value="Genomic_DNA"/>
</dbReference>
<name>A0A7X9RYP0_9BACT</name>
<keyword evidence="3" id="KW-0540">Nuclease</keyword>
<keyword evidence="7" id="KW-1185">Reference proteome</keyword>
<dbReference type="InterPro" id="IPR007581">
    <property type="entry name" value="Endonuclease-V"/>
</dbReference>
<evidence type="ECO:0000313" key="7">
    <source>
        <dbReference type="Proteomes" id="UP000576082"/>
    </source>
</evidence>
<dbReference type="GO" id="GO:0003727">
    <property type="term" value="F:single-stranded RNA binding"/>
    <property type="evidence" value="ECO:0007669"/>
    <property type="project" value="TreeGrafter"/>
</dbReference>
<dbReference type="CDD" id="cd06559">
    <property type="entry name" value="Endonuclease_V"/>
    <property type="match status" value="1"/>
</dbReference>
<dbReference type="GO" id="GO:0006281">
    <property type="term" value="P:DNA repair"/>
    <property type="evidence" value="ECO:0007669"/>
    <property type="project" value="InterPro"/>
</dbReference>
<evidence type="ECO:0000313" key="6">
    <source>
        <dbReference type="EMBL" id="NME71105.1"/>
    </source>
</evidence>
<evidence type="ECO:0000256" key="1">
    <source>
        <dbReference type="ARBA" id="ARBA00004496"/>
    </source>
</evidence>
<protein>
    <submittedName>
        <fullName evidence="6">Endonuclease V</fullName>
    </submittedName>
</protein>